<dbReference type="Proteomes" id="UP000236173">
    <property type="component" value="Unassembled WGS sequence"/>
</dbReference>
<dbReference type="InterPro" id="IPR002201">
    <property type="entry name" value="Glyco_trans_9"/>
</dbReference>
<evidence type="ECO:0000313" key="4">
    <source>
        <dbReference type="Proteomes" id="UP000236173"/>
    </source>
</evidence>
<proteinExistence type="predicted"/>
<keyword evidence="2 3" id="KW-0808">Transferase</keyword>
<reference evidence="4" key="1">
    <citation type="submission" date="2017-09" db="EMBL/GenBank/DDBJ databases">
        <title>Metaegenomics of thermophilic ammonia-oxidizing enrichment culture.</title>
        <authorList>
            <person name="Kato S."/>
            <person name="Suzuki K."/>
        </authorList>
    </citation>
    <scope>NUCLEOTIDE SEQUENCE [LARGE SCALE GENOMIC DNA]</scope>
</reference>
<dbReference type="PANTHER" id="PTHR30160">
    <property type="entry name" value="TETRAACYLDISACCHARIDE 4'-KINASE-RELATED"/>
    <property type="match status" value="1"/>
</dbReference>
<evidence type="ECO:0000256" key="1">
    <source>
        <dbReference type="ARBA" id="ARBA00022676"/>
    </source>
</evidence>
<organism evidence="3 4">
    <name type="scientific">Candidatus Fervidibacter japonicus</name>
    <dbReference type="NCBI Taxonomy" id="2035412"/>
    <lineage>
        <taxon>Bacteria</taxon>
        <taxon>Candidatus Fervidibacterota</taxon>
        <taxon>Candidatus Fervidibacter</taxon>
    </lineage>
</organism>
<evidence type="ECO:0000256" key="2">
    <source>
        <dbReference type="ARBA" id="ARBA00022679"/>
    </source>
</evidence>
<keyword evidence="1" id="KW-0328">Glycosyltransferase</keyword>
<dbReference type="Pfam" id="PF01075">
    <property type="entry name" value="Glyco_transf_9"/>
    <property type="match status" value="1"/>
</dbReference>
<dbReference type="EMBL" id="BEHT01000012">
    <property type="protein sequence ID" value="GBC98589.1"/>
    <property type="molecule type" value="Genomic_DNA"/>
</dbReference>
<dbReference type="InterPro" id="IPR051199">
    <property type="entry name" value="LPS_LOS_Heptosyltrfase"/>
</dbReference>
<comment type="caution">
    <text evidence="3">The sequence shown here is derived from an EMBL/GenBank/DDBJ whole genome shotgun (WGS) entry which is preliminary data.</text>
</comment>
<name>A0A2H5XBN4_9BACT</name>
<gene>
    <name evidence="3" type="primary">rfaF_1</name>
    <name evidence="3" type="ORF">HRbin17_01103</name>
</gene>
<accession>A0A2H5XBN4</accession>
<dbReference type="PANTHER" id="PTHR30160:SF1">
    <property type="entry name" value="LIPOPOLYSACCHARIDE 1,2-N-ACETYLGLUCOSAMINETRANSFERASE-RELATED"/>
    <property type="match status" value="1"/>
</dbReference>
<evidence type="ECO:0000313" key="3">
    <source>
        <dbReference type="EMBL" id="GBC98589.1"/>
    </source>
</evidence>
<dbReference type="GO" id="GO:0009244">
    <property type="term" value="P:lipopolysaccharide core region biosynthetic process"/>
    <property type="evidence" value="ECO:0007669"/>
    <property type="project" value="TreeGrafter"/>
</dbReference>
<dbReference type="Gene3D" id="3.40.50.2000">
    <property type="entry name" value="Glycogen Phosphorylase B"/>
    <property type="match status" value="2"/>
</dbReference>
<dbReference type="EC" id="2.-.-.-" evidence="3"/>
<dbReference type="CDD" id="cd03789">
    <property type="entry name" value="GT9_LPS_heptosyltransferase"/>
    <property type="match status" value="1"/>
</dbReference>
<dbReference type="SUPFAM" id="SSF53756">
    <property type="entry name" value="UDP-Glycosyltransferase/glycogen phosphorylase"/>
    <property type="match status" value="1"/>
</dbReference>
<dbReference type="AlphaFoldDB" id="A0A2H5XBN4"/>
<protein>
    <submittedName>
        <fullName evidence="3">ADP-heptose--LPS heptosyltransferase 2</fullName>
        <ecNumber evidence="3">2.-.-.-</ecNumber>
    </submittedName>
</protein>
<sequence length="329" mass="35104">MSERIAALTLNHIGDVVFVEPALTALRAGHPTARLVVITSPEGQAVLACNPAVDEVWVRQRDGWSWCQLARRLRRYMPTVAVSFSPSSLGLALCAFLSGAPRRIGFAFRPGLPLLFTAALPLDPQRHVVEDYLALVETAGGKPVRQQPRLFVTAEERSHAYQRLQQLGWDGTTPLLGCHPFSSVASKEWSTDNFATLLRRLSGALGVQPVIFGSDAERHRAERLAHQVQGIVAAGALALREFIAAVTWCSGFIGGDSGPVHIAAALGVPTVALFGPTDPIRTGPLGSQVTVVRSPTGDMRDIPLEAVWAAAKTLGTKVGAGQCPSRSSS</sequence>
<dbReference type="GO" id="GO:0005829">
    <property type="term" value="C:cytosol"/>
    <property type="evidence" value="ECO:0007669"/>
    <property type="project" value="TreeGrafter"/>
</dbReference>
<dbReference type="GO" id="GO:0008713">
    <property type="term" value="F:ADP-heptose-lipopolysaccharide heptosyltransferase activity"/>
    <property type="evidence" value="ECO:0007669"/>
    <property type="project" value="TreeGrafter"/>
</dbReference>